<dbReference type="GO" id="GO:0016491">
    <property type="term" value="F:oxidoreductase activity"/>
    <property type="evidence" value="ECO:0007669"/>
    <property type="project" value="UniProtKB-KW"/>
</dbReference>
<evidence type="ECO:0000313" key="5">
    <source>
        <dbReference type="Proteomes" id="UP000199671"/>
    </source>
</evidence>
<dbReference type="InterPro" id="IPR013154">
    <property type="entry name" value="ADH-like_N"/>
</dbReference>
<protein>
    <submittedName>
        <fullName evidence="4">Threonine dehydrogenase</fullName>
    </submittedName>
</protein>
<accession>A0A1G9UZ27</accession>
<dbReference type="InterPro" id="IPR050129">
    <property type="entry name" value="Zn_alcohol_dh"/>
</dbReference>
<dbReference type="AlphaFoldDB" id="A0A1G9UZ27"/>
<evidence type="ECO:0000256" key="1">
    <source>
        <dbReference type="ARBA" id="ARBA00001947"/>
    </source>
</evidence>
<dbReference type="Pfam" id="PF08240">
    <property type="entry name" value="ADH_N"/>
    <property type="match status" value="1"/>
</dbReference>
<dbReference type="InterPro" id="IPR011032">
    <property type="entry name" value="GroES-like_sf"/>
</dbReference>
<dbReference type="SUPFAM" id="SSF51735">
    <property type="entry name" value="NAD(P)-binding Rossmann-fold domains"/>
    <property type="match status" value="1"/>
</dbReference>
<comment type="cofactor">
    <cofactor evidence="1">
        <name>Zn(2+)</name>
        <dbReference type="ChEBI" id="CHEBI:29105"/>
    </cofactor>
</comment>
<dbReference type="InterPro" id="IPR036291">
    <property type="entry name" value="NAD(P)-bd_dom_sf"/>
</dbReference>
<name>A0A1G9UZ27_9ACTO</name>
<dbReference type="Gene3D" id="3.90.180.10">
    <property type="entry name" value="Medium-chain alcohol dehydrogenases, catalytic domain"/>
    <property type="match status" value="1"/>
</dbReference>
<dbReference type="PANTHER" id="PTHR43401">
    <property type="entry name" value="L-THREONINE 3-DEHYDROGENASE"/>
    <property type="match status" value="1"/>
</dbReference>
<organism evidence="4 5">
    <name type="scientific">Actinomyces ruminicola</name>
    <dbReference type="NCBI Taxonomy" id="332524"/>
    <lineage>
        <taxon>Bacteria</taxon>
        <taxon>Bacillati</taxon>
        <taxon>Actinomycetota</taxon>
        <taxon>Actinomycetes</taxon>
        <taxon>Actinomycetales</taxon>
        <taxon>Actinomycetaceae</taxon>
        <taxon>Actinomyces</taxon>
    </lineage>
</organism>
<dbReference type="RefSeq" id="WP_218123022.1">
    <property type="nucleotide sequence ID" value="NZ_FNHU01000005.1"/>
</dbReference>
<dbReference type="Gene3D" id="3.40.50.720">
    <property type="entry name" value="NAD(P)-binding Rossmann-like Domain"/>
    <property type="match status" value="1"/>
</dbReference>
<dbReference type="SUPFAM" id="SSF50129">
    <property type="entry name" value="GroES-like"/>
    <property type="match status" value="1"/>
</dbReference>
<feature type="domain" description="Alcohol dehydrogenase-like N-terminal" evidence="3">
    <location>
        <begin position="25"/>
        <end position="123"/>
    </location>
</feature>
<evidence type="ECO:0000313" key="4">
    <source>
        <dbReference type="EMBL" id="SDM65224.1"/>
    </source>
</evidence>
<reference evidence="4 5" key="1">
    <citation type="submission" date="2016-10" db="EMBL/GenBank/DDBJ databases">
        <authorList>
            <person name="de Groot N.N."/>
        </authorList>
    </citation>
    <scope>NUCLEOTIDE SEQUENCE [LARGE SCALE GENOMIC DNA]</scope>
    <source>
        <strain evidence="4 5">KPR-7B</strain>
    </source>
</reference>
<gene>
    <name evidence="4" type="ORF">SAMN04487766_10530</name>
</gene>
<dbReference type="PANTHER" id="PTHR43401:SF2">
    <property type="entry name" value="L-THREONINE 3-DEHYDROGENASE"/>
    <property type="match status" value="1"/>
</dbReference>
<sequence>MKTRAVYIAGAHKAVLAENDLPPLGPREVLMKVAASSMCYSTYKAYSLGAEHKRVPDDVAEHPVMTGHEFSGEIAEVGSGLTDRYQVGQRIVIQPAMGLPSGYSPGYSYPTYGGDATYTIVPEIAIDKDAILPYDGTYMANGCLAEPLMCIIGAFHASYHTTQYVYEHEMGIKRGGALALLGAAGPMGLAAVEYALNGPYQPTLIIVTDIDQTRLDRARRLLPPERLEGTGRQLVYLNTAGCDDPVDLLRGHTPHGTGFDDIMVFAASRPLLEMADRLKGRDCCLNFFAGPTDKDFSATFNFYDVHYESAHVVGTSGGARSDMLEALQLTSQGKLNPSLMITHVGGLDAVPHTLEHYQEIPGGKKLFYPWATMPLVALADLRTKAAQDRRYATLADIVDANDGIWCEEAEVFLLENFS</sequence>
<dbReference type="Proteomes" id="UP000199671">
    <property type="component" value="Unassembled WGS sequence"/>
</dbReference>
<keyword evidence="2" id="KW-0560">Oxidoreductase</keyword>
<proteinExistence type="predicted"/>
<evidence type="ECO:0000256" key="2">
    <source>
        <dbReference type="ARBA" id="ARBA00023002"/>
    </source>
</evidence>
<dbReference type="EMBL" id="FNHU01000005">
    <property type="protein sequence ID" value="SDM65224.1"/>
    <property type="molecule type" value="Genomic_DNA"/>
</dbReference>
<evidence type="ECO:0000259" key="3">
    <source>
        <dbReference type="Pfam" id="PF08240"/>
    </source>
</evidence>